<accession>A0ABR7X928</accession>
<feature type="binding site" evidence="12">
    <location>
        <position position="31"/>
    </location>
    <ligand>
        <name>Zn(2+)</name>
        <dbReference type="ChEBI" id="CHEBI:29105"/>
    </ligand>
</feature>
<comment type="cofactor">
    <cofactor evidence="12">
        <name>Zn(2+)</name>
        <dbReference type="ChEBI" id="CHEBI:29105"/>
    </cofactor>
    <text evidence="12">Binds 1 zinc ion per subunit.</text>
</comment>
<evidence type="ECO:0000259" key="13">
    <source>
        <dbReference type="Pfam" id="PF01406"/>
    </source>
</evidence>
<dbReference type="HAMAP" id="MF_00041">
    <property type="entry name" value="Cys_tRNA_synth"/>
    <property type="match status" value="1"/>
</dbReference>
<sequence>MEQKLFVYNTLTRKKEEFKPLNPGHVGMYVCGPTVYSDVHLGNCRTFISFDLIFRYLLHLGYKVRYVRNITDAGHLEGDADEGEDKVSKKAKIAQLEPMEIVQKYTVDFHNVMQIFNSLPPSIEPTATGHIIEQIELVKAILAKGYAYEVDGSVYFDVEKYNQTQDYGILNGRNLEDMLNNTRSLGGQNEKHGKLDFALWIKAKPEHLMKWPSPWGLGFPGWHLECSAMSNKYLGQQFDIHGGGIDLMPTHHTNEIAQNVACCGKNPASYWLHTNMLTTNGQKMSKSLGNSFLPHELFLGTHPLLKKGYSPMTVRFFFMQASYRSTVDFSNEAIEAAEIFYKKLSEAAKKLITLQQAAITNVDDDTDKAINGYCDDCYTGMNDNFNSPKTLEALSNLSKWVNSYASSTRNSGEITAQTFERMKKTYNDFFFDVLGLKTEDGDNADTDELMQLVIKLRNEAKQNKDYATSDKIREGLKNIGFQLNDNKQGTTDWVRI</sequence>
<comment type="subcellular location">
    <subcellularLocation>
        <location evidence="1 12">Cytoplasm</location>
    </subcellularLocation>
</comment>
<dbReference type="PANTHER" id="PTHR10890">
    <property type="entry name" value="CYSTEINYL-TRNA SYNTHETASE"/>
    <property type="match status" value="1"/>
</dbReference>
<gene>
    <name evidence="12" type="primary">cysS</name>
    <name evidence="15" type="ORF">IDJ75_17510</name>
</gene>
<dbReference type="Gene3D" id="3.40.50.620">
    <property type="entry name" value="HUPs"/>
    <property type="match status" value="1"/>
</dbReference>
<feature type="short sequence motif" description="'KMSKS' region" evidence="12">
    <location>
        <begin position="283"/>
        <end position="287"/>
    </location>
</feature>
<keyword evidence="8 12" id="KW-0862">Zinc</keyword>
<dbReference type="Proteomes" id="UP000618754">
    <property type="component" value="Unassembled WGS sequence"/>
</dbReference>
<feature type="short sequence motif" description="'HIGH' region" evidence="12">
    <location>
        <begin position="33"/>
        <end position="43"/>
    </location>
</feature>
<comment type="similarity">
    <text evidence="2 12">Belongs to the class-I aminoacyl-tRNA synthetase family.</text>
</comment>
<dbReference type="NCBIfam" id="TIGR00435">
    <property type="entry name" value="cysS"/>
    <property type="match status" value="1"/>
</dbReference>
<evidence type="ECO:0000256" key="1">
    <source>
        <dbReference type="ARBA" id="ARBA00004496"/>
    </source>
</evidence>
<feature type="domain" description="Cysteinyl-tRNA synthetase class Ia DALR" evidence="14">
    <location>
        <begin position="380"/>
        <end position="436"/>
    </location>
</feature>
<evidence type="ECO:0000313" key="15">
    <source>
        <dbReference type="EMBL" id="MBD1387088.1"/>
    </source>
</evidence>
<feature type="domain" description="tRNA synthetases class I catalytic" evidence="13">
    <location>
        <begin position="18"/>
        <end position="337"/>
    </location>
</feature>
<keyword evidence="6 12" id="KW-0479">Metal-binding</keyword>
<keyword evidence="5 12" id="KW-0436">Ligase</keyword>
<feature type="binding site" evidence="12">
    <location>
        <position position="226"/>
    </location>
    <ligand>
        <name>Zn(2+)</name>
        <dbReference type="ChEBI" id="CHEBI:29105"/>
    </ligand>
</feature>
<dbReference type="InterPro" id="IPR015273">
    <property type="entry name" value="Cys-tRNA-synt_Ia_DALR"/>
</dbReference>
<protein>
    <recommendedName>
        <fullName evidence="12">Cysteine--tRNA ligase</fullName>
        <ecNumber evidence="12">6.1.1.16</ecNumber>
    </recommendedName>
    <alternativeName>
        <fullName evidence="12">Cysteinyl-tRNA synthetase</fullName>
        <shortName evidence="12">CysRS</shortName>
    </alternativeName>
</protein>
<feature type="binding site" evidence="12">
    <location>
        <position position="286"/>
    </location>
    <ligand>
        <name>ATP</name>
        <dbReference type="ChEBI" id="CHEBI:30616"/>
    </ligand>
</feature>
<evidence type="ECO:0000256" key="4">
    <source>
        <dbReference type="ARBA" id="ARBA00022490"/>
    </source>
</evidence>
<dbReference type="EMBL" id="JACWMW010000004">
    <property type="protein sequence ID" value="MBD1387088.1"/>
    <property type="molecule type" value="Genomic_DNA"/>
</dbReference>
<dbReference type="GO" id="GO:0004817">
    <property type="term" value="F:cysteine-tRNA ligase activity"/>
    <property type="evidence" value="ECO:0007669"/>
    <property type="project" value="UniProtKB-EC"/>
</dbReference>
<dbReference type="CDD" id="cd00672">
    <property type="entry name" value="CysRS_core"/>
    <property type="match status" value="1"/>
</dbReference>
<dbReference type="PRINTS" id="PR00983">
    <property type="entry name" value="TRNASYNTHCYS"/>
</dbReference>
<reference evidence="15 16" key="1">
    <citation type="submission" date="2020-09" db="EMBL/GenBank/DDBJ databases">
        <title>Novel species of Mucilaginibacter isolated from a glacier on the Tibetan Plateau.</title>
        <authorList>
            <person name="Liu Q."/>
            <person name="Xin Y.-H."/>
        </authorList>
    </citation>
    <scope>NUCLEOTIDE SEQUENCE [LARGE SCALE GENOMIC DNA]</scope>
    <source>
        <strain evidence="15 16">CGMCC 1.13878</strain>
    </source>
</reference>
<name>A0ABR7X928_9SPHI</name>
<evidence type="ECO:0000256" key="5">
    <source>
        <dbReference type="ARBA" id="ARBA00022598"/>
    </source>
</evidence>
<dbReference type="InterPro" id="IPR024909">
    <property type="entry name" value="Cys-tRNA/MSH_ligase"/>
</dbReference>
<dbReference type="PANTHER" id="PTHR10890:SF3">
    <property type="entry name" value="CYSTEINE--TRNA LIGASE, CYTOPLASMIC"/>
    <property type="match status" value="1"/>
</dbReference>
<evidence type="ECO:0000259" key="14">
    <source>
        <dbReference type="Pfam" id="PF09190"/>
    </source>
</evidence>
<evidence type="ECO:0000313" key="16">
    <source>
        <dbReference type="Proteomes" id="UP000618754"/>
    </source>
</evidence>
<evidence type="ECO:0000256" key="9">
    <source>
        <dbReference type="ARBA" id="ARBA00022840"/>
    </source>
</evidence>
<keyword evidence="11 12" id="KW-0030">Aminoacyl-tRNA synthetase</keyword>
<dbReference type="InterPro" id="IPR014729">
    <property type="entry name" value="Rossmann-like_a/b/a_fold"/>
</dbReference>
<feature type="binding site" evidence="12">
    <location>
        <position position="255"/>
    </location>
    <ligand>
        <name>Zn(2+)</name>
        <dbReference type="ChEBI" id="CHEBI:29105"/>
    </ligand>
</feature>
<dbReference type="SUPFAM" id="SSF52374">
    <property type="entry name" value="Nucleotidylyl transferase"/>
    <property type="match status" value="1"/>
</dbReference>
<evidence type="ECO:0000256" key="10">
    <source>
        <dbReference type="ARBA" id="ARBA00022917"/>
    </source>
</evidence>
<dbReference type="RefSeq" id="WP_191176934.1">
    <property type="nucleotide sequence ID" value="NZ_JACWMW010000004.1"/>
</dbReference>
<feature type="binding site" evidence="12">
    <location>
        <position position="251"/>
    </location>
    <ligand>
        <name>Zn(2+)</name>
        <dbReference type="ChEBI" id="CHEBI:29105"/>
    </ligand>
</feature>
<dbReference type="Gene3D" id="1.20.120.1910">
    <property type="entry name" value="Cysteine-tRNA ligase, C-terminal anti-codon recognition domain"/>
    <property type="match status" value="1"/>
</dbReference>
<evidence type="ECO:0000256" key="8">
    <source>
        <dbReference type="ARBA" id="ARBA00022833"/>
    </source>
</evidence>
<dbReference type="Pfam" id="PF01406">
    <property type="entry name" value="tRNA-synt_1e"/>
    <property type="match status" value="1"/>
</dbReference>
<keyword evidence="9 12" id="KW-0067">ATP-binding</keyword>
<dbReference type="Pfam" id="PF09190">
    <property type="entry name" value="DALR_2"/>
    <property type="match status" value="1"/>
</dbReference>
<dbReference type="InterPro" id="IPR032678">
    <property type="entry name" value="tRNA-synt_1_cat_dom"/>
</dbReference>
<keyword evidence="16" id="KW-1185">Reference proteome</keyword>
<dbReference type="SUPFAM" id="SSF47323">
    <property type="entry name" value="Anticodon-binding domain of a subclass of class I aminoacyl-tRNA synthetases"/>
    <property type="match status" value="1"/>
</dbReference>
<keyword evidence="7 12" id="KW-0547">Nucleotide-binding</keyword>
<dbReference type="EC" id="6.1.1.16" evidence="12"/>
<organism evidence="15 16">
    <name type="scientific">Mucilaginibacter rigui</name>
    <dbReference type="NCBI Taxonomy" id="534635"/>
    <lineage>
        <taxon>Bacteria</taxon>
        <taxon>Pseudomonadati</taxon>
        <taxon>Bacteroidota</taxon>
        <taxon>Sphingobacteriia</taxon>
        <taxon>Sphingobacteriales</taxon>
        <taxon>Sphingobacteriaceae</taxon>
        <taxon>Mucilaginibacter</taxon>
    </lineage>
</organism>
<comment type="subunit">
    <text evidence="3 12">Monomer.</text>
</comment>
<evidence type="ECO:0000256" key="6">
    <source>
        <dbReference type="ARBA" id="ARBA00022723"/>
    </source>
</evidence>
<keyword evidence="4 12" id="KW-0963">Cytoplasm</keyword>
<proteinExistence type="inferred from homology"/>
<dbReference type="InterPro" id="IPR015803">
    <property type="entry name" value="Cys-tRNA-ligase"/>
</dbReference>
<evidence type="ECO:0000256" key="7">
    <source>
        <dbReference type="ARBA" id="ARBA00022741"/>
    </source>
</evidence>
<comment type="caution">
    <text evidence="15">The sequence shown here is derived from an EMBL/GenBank/DDBJ whole genome shotgun (WGS) entry which is preliminary data.</text>
</comment>
<comment type="catalytic activity">
    <reaction evidence="12">
        <text>tRNA(Cys) + L-cysteine + ATP = L-cysteinyl-tRNA(Cys) + AMP + diphosphate</text>
        <dbReference type="Rhea" id="RHEA:17773"/>
        <dbReference type="Rhea" id="RHEA-COMP:9661"/>
        <dbReference type="Rhea" id="RHEA-COMP:9679"/>
        <dbReference type="ChEBI" id="CHEBI:30616"/>
        <dbReference type="ChEBI" id="CHEBI:33019"/>
        <dbReference type="ChEBI" id="CHEBI:35235"/>
        <dbReference type="ChEBI" id="CHEBI:78442"/>
        <dbReference type="ChEBI" id="CHEBI:78517"/>
        <dbReference type="ChEBI" id="CHEBI:456215"/>
        <dbReference type="EC" id="6.1.1.16"/>
    </reaction>
</comment>
<dbReference type="InterPro" id="IPR009080">
    <property type="entry name" value="tRNAsynth_Ia_anticodon-bd"/>
</dbReference>
<evidence type="ECO:0000256" key="3">
    <source>
        <dbReference type="ARBA" id="ARBA00011245"/>
    </source>
</evidence>
<evidence type="ECO:0000256" key="11">
    <source>
        <dbReference type="ARBA" id="ARBA00023146"/>
    </source>
</evidence>
<evidence type="ECO:0000256" key="12">
    <source>
        <dbReference type="HAMAP-Rule" id="MF_00041"/>
    </source>
</evidence>
<evidence type="ECO:0000256" key="2">
    <source>
        <dbReference type="ARBA" id="ARBA00005594"/>
    </source>
</evidence>
<keyword evidence="10 12" id="KW-0648">Protein biosynthesis</keyword>